<proteinExistence type="predicted"/>
<reference evidence="1 2" key="1">
    <citation type="submission" date="2018-06" db="EMBL/GenBank/DDBJ databases">
        <authorList>
            <consortium name="Pathogen Informatics"/>
            <person name="Doyle S."/>
        </authorList>
    </citation>
    <scope>NUCLEOTIDE SEQUENCE [LARGE SCALE GENOMIC DNA]</scope>
    <source>
        <strain evidence="1 2">NCTC8849</strain>
    </source>
</reference>
<name>A0A377WM07_KLEPN</name>
<accession>A0A377WM07</accession>
<dbReference type="EMBL" id="UGLC01000002">
    <property type="protein sequence ID" value="STT55866.1"/>
    <property type="molecule type" value="Genomic_DNA"/>
</dbReference>
<evidence type="ECO:0000313" key="1">
    <source>
        <dbReference type="EMBL" id="STT55866.1"/>
    </source>
</evidence>
<dbReference type="Proteomes" id="UP000254799">
    <property type="component" value="Unassembled WGS sequence"/>
</dbReference>
<evidence type="ECO:0000313" key="2">
    <source>
        <dbReference type="Proteomes" id="UP000254799"/>
    </source>
</evidence>
<organism evidence="1 2">
    <name type="scientific">Klebsiella pneumoniae</name>
    <dbReference type="NCBI Taxonomy" id="573"/>
    <lineage>
        <taxon>Bacteria</taxon>
        <taxon>Pseudomonadati</taxon>
        <taxon>Pseudomonadota</taxon>
        <taxon>Gammaproteobacteria</taxon>
        <taxon>Enterobacterales</taxon>
        <taxon>Enterobacteriaceae</taxon>
        <taxon>Klebsiella/Raoultella group</taxon>
        <taxon>Klebsiella</taxon>
        <taxon>Klebsiella pneumoniae complex</taxon>
    </lineage>
</organism>
<gene>
    <name evidence="1" type="ORF">NCTC8849_04493</name>
</gene>
<protein>
    <submittedName>
        <fullName evidence="1">Uncharacterized protein</fullName>
    </submittedName>
</protein>
<dbReference type="AlphaFoldDB" id="A0A377WM07"/>
<sequence>MTGARHRLYLVKLLITCFTKTQQHRTTGRAEQWAFDNCRHFQHQCGSGVGIIDAIAQRLVEFAPGGATGVQQRLPAQLGNKGIQLRTLKAIGAVIMEAILNLMRFQPAAGFLMVSQFLIPYMVSIDKPFTFN</sequence>